<comment type="caution">
    <text evidence="2">The sequence shown here is derived from an EMBL/GenBank/DDBJ whole genome shotgun (WGS) entry which is preliminary data.</text>
</comment>
<dbReference type="InterPro" id="IPR015424">
    <property type="entry name" value="PyrdxlP-dep_Trfase"/>
</dbReference>
<reference evidence="2 3" key="1">
    <citation type="submission" date="2020-04" db="EMBL/GenBank/DDBJ databases">
        <authorList>
            <person name="Hitch T.C.A."/>
            <person name="Wylensek D."/>
            <person name="Clavel T."/>
        </authorList>
    </citation>
    <scope>NUCLEOTIDE SEQUENCE [LARGE SCALE GENOMIC DNA]</scope>
    <source>
        <strain evidence="2 3">105184</strain>
    </source>
</reference>
<accession>A0A7X9T8N4</accession>
<proteinExistence type="predicted"/>
<dbReference type="InterPro" id="IPR015422">
    <property type="entry name" value="PyrdxlP-dep_Trfase_small"/>
</dbReference>
<evidence type="ECO:0000313" key="3">
    <source>
        <dbReference type="Proteomes" id="UP000565613"/>
    </source>
</evidence>
<dbReference type="SUPFAM" id="SSF53383">
    <property type="entry name" value="PLP-dependent transferases"/>
    <property type="match status" value="1"/>
</dbReference>
<dbReference type="AlphaFoldDB" id="A0A7X9T8N4"/>
<dbReference type="EMBL" id="JABAGR010000001">
    <property type="protein sequence ID" value="NMF24908.1"/>
    <property type="molecule type" value="Genomic_DNA"/>
</dbReference>
<dbReference type="PANTHER" id="PTHR43586">
    <property type="entry name" value="CYSTEINE DESULFURASE"/>
    <property type="match status" value="1"/>
</dbReference>
<keyword evidence="2" id="KW-0032">Aminotransferase</keyword>
<sequence>MVYLNCAATAHERPDCVIDAVVRAMRELGSSGRGAAEGELGAARTVMVARERVASLLGFGHSERVVFAANATQALNMAILGTVRPGDRVVATDWDHNSVLRPLHLLAGRGAHVDFVPADALGRLDYDALGRLVAPGTRLVVCTHASNLTGNVADVRRFARVAHAAGALLLVDASQTAGAAPVDMEAMGADLLAFTGHKALMGPQGTGGLLVAPGVDVRPVISGGTGVLSFAEGMPDAYPEHLEAGTLNGHGIAGLSAAADFVARAGVDAIHAHDLALTRRFVAGARKVPGAHVYGDWPEDLALLDGSTPARDHAPVVTLNMDGWESSELADALDEDFGIATRAGGHCAPRMHRALGTQDAGAVRFSFGYFTGEKDVDLALEALGRLSAEARP</sequence>
<dbReference type="GO" id="GO:0008483">
    <property type="term" value="F:transaminase activity"/>
    <property type="evidence" value="ECO:0007669"/>
    <property type="project" value="UniProtKB-KW"/>
</dbReference>
<dbReference type="PANTHER" id="PTHR43586:SF4">
    <property type="entry name" value="ISOPENICILLIN N EPIMERASE"/>
    <property type="match status" value="1"/>
</dbReference>
<dbReference type="InterPro" id="IPR000192">
    <property type="entry name" value="Aminotrans_V_dom"/>
</dbReference>
<dbReference type="Gene3D" id="3.40.640.10">
    <property type="entry name" value="Type I PLP-dependent aspartate aminotransferase-like (Major domain)"/>
    <property type="match status" value="1"/>
</dbReference>
<dbReference type="Pfam" id="PF00266">
    <property type="entry name" value="Aminotran_5"/>
    <property type="match status" value="1"/>
</dbReference>
<keyword evidence="2" id="KW-0808">Transferase</keyword>
<gene>
    <name evidence="2" type="ORF">HF885_00425</name>
</gene>
<evidence type="ECO:0000259" key="1">
    <source>
        <dbReference type="Pfam" id="PF00266"/>
    </source>
</evidence>
<feature type="domain" description="Aminotransferase class V" evidence="1">
    <location>
        <begin position="2"/>
        <end position="377"/>
    </location>
</feature>
<dbReference type="Proteomes" id="UP000565613">
    <property type="component" value="Unassembled WGS sequence"/>
</dbReference>
<protein>
    <submittedName>
        <fullName evidence="2">Aminotransferase class V-fold PLP-dependent enzyme</fullName>
    </submittedName>
</protein>
<dbReference type="InterPro" id="IPR015421">
    <property type="entry name" value="PyrdxlP-dep_Trfase_major"/>
</dbReference>
<dbReference type="RefSeq" id="WP_170103014.1">
    <property type="nucleotide sequence ID" value="NZ_JABAGR010000001.1"/>
</dbReference>
<organism evidence="2 3">
    <name type="scientific">Parafannyhessea umbonata</name>
    <dbReference type="NCBI Taxonomy" id="604330"/>
    <lineage>
        <taxon>Bacteria</taxon>
        <taxon>Bacillati</taxon>
        <taxon>Actinomycetota</taxon>
        <taxon>Coriobacteriia</taxon>
        <taxon>Coriobacteriales</taxon>
        <taxon>Atopobiaceae</taxon>
        <taxon>Parafannyhessea</taxon>
    </lineage>
</organism>
<name>A0A7X9T8N4_9ACTN</name>
<dbReference type="Gene3D" id="3.90.1150.10">
    <property type="entry name" value="Aspartate Aminotransferase, domain 1"/>
    <property type="match status" value="1"/>
</dbReference>
<evidence type="ECO:0000313" key="2">
    <source>
        <dbReference type="EMBL" id="NMF24908.1"/>
    </source>
</evidence>